<gene>
    <name evidence="1" type="ORF">LSALG_LOCUS29739</name>
</gene>
<accession>A0AA36EC46</accession>
<keyword evidence="2" id="KW-1185">Reference proteome</keyword>
<sequence>MEKEKHKWEQPQGGSLVWWVKLRGGASKTRGRCLLLFIGKRNRHILVLYWSREEDEMRATIVLFVSEGRNCEGKVGVSEFRVAWEVALCLEVISSLHCVVFGVLGWVESCDFLHVLRIMQGSNCHIRVEIGCSHCVPKARRIEQGGSSMPHVPKLVRVREIELSHCVPRA</sequence>
<protein>
    <submittedName>
        <fullName evidence="1">Uncharacterized protein</fullName>
    </submittedName>
</protein>
<dbReference type="EMBL" id="OX465082">
    <property type="protein sequence ID" value="CAI9290548.1"/>
    <property type="molecule type" value="Genomic_DNA"/>
</dbReference>
<evidence type="ECO:0000313" key="2">
    <source>
        <dbReference type="Proteomes" id="UP001177003"/>
    </source>
</evidence>
<dbReference type="Proteomes" id="UP001177003">
    <property type="component" value="Chromosome 6"/>
</dbReference>
<reference evidence="1" key="1">
    <citation type="submission" date="2023-04" db="EMBL/GenBank/DDBJ databases">
        <authorList>
            <person name="Vijverberg K."/>
            <person name="Xiong W."/>
            <person name="Schranz E."/>
        </authorList>
    </citation>
    <scope>NUCLEOTIDE SEQUENCE</scope>
</reference>
<dbReference type="AlphaFoldDB" id="A0AA36EC46"/>
<organism evidence="1 2">
    <name type="scientific">Lactuca saligna</name>
    <name type="common">Willowleaf lettuce</name>
    <dbReference type="NCBI Taxonomy" id="75948"/>
    <lineage>
        <taxon>Eukaryota</taxon>
        <taxon>Viridiplantae</taxon>
        <taxon>Streptophyta</taxon>
        <taxon>Embryophyta</taxon>
        <taxon>Tracheophyta</taxon>
        <taxon>Spermatophyta</taxon>
        <taxon>Magnoliopsida</taxon>
        <taxon>eudicotyledons</taxon>
        <taxon>Gunneridae</taxon>
        <taxon>Pentapetalae</taxon>
        <taxon>asterids</taxon>
        <taxon>campanulids</taxon>
        <taxon>Asterales</taxon>
        <taxon>Asteraceae</taxon>
        <taxon>Cichorioideae</taxon>
        <taxon>Cichorieae</taxon>
        <taxon>Lactucinae</taxon>
        <taxon>Lactuca</taxon>
    </lineage>
</organism>
<name>A0AA36EC46_LACSI</name>
<proteinExistence type="predicted"/>
<evidence type="ECO:0000313" key="1">
    <source>
        <dbReference type="EMBL" id="CAI9290548.1"/>
    </source>
</evidence>